<keyword evidence="11" id="KW-0742">SOS response</keyword>
<comment type="caution">
    <text evidence="15">The sequence shown here is derived from an EMBL/GenBank/DDBJ whole genome shotgun (WGS) entry which is preliminary data.</text>
</comment>
<dbReference type="Pfam" id="PF09339">
    <property type="entry name" value="HTH_IclR"/>
    <property type="match status" value="1"/>
</dbReference>
<evidence type="ECO:0000256" key="12">
    <source>
        <dbReference type="RuleBase" id="RU003991"/>
    </source>
</evidence>
<dbReference type="InterPro" id="IPR050077">
    <property type="entry name" value="LexA_repressor"/>
</dbReference>
<evidence type="ECO:0000256" key="8">
    <source>
        <dbReference type="ARBA" id="ARBA00023125"/>
    </source>
</evidence>
<evidence type="ECO:0000256" key="1">
    <source>
        <dbReference type="ARBA" id="ARBA00007484"/>
    </source>
</evidence>
<keyword evidence="2" id="KW-0678">Repressor</keyword>
<feature type="domain" description="Peptidase S24/S26A/S26B/S26C" evidence="13">
    <location>
        <begin position="82"/>
        <end position="193"/>
    </location>
</feature>
<keyword evidence="4" id="KW-0227">DNA damage</keyword>
<dbReference type="GO" id="GO:0009432">
    <property type="term" value="P:SOS response"/>
    <property type="evidence" value="ECO:0007669"/>
    <property type="project" value="UniProtKB-KW"/>
</dbReference>
<dbReference type="Proteomes" id="UP000262954">
    <property type="component" value="Unassembled WGS sequence"/>
</dbReference>
<keyword evidence="6 12" id="KW-0068">Autocatalytic cleavage</keyword>
<dbReference type="PANTHER" id="PTHR33516">
    <property type="entry name" value="LEXA REPRESSOR"/>
    <property type="match status" value="1"/>
</dbReference>
<keyword evidence="9" id="KW-0804">Transcription</keyword>
<evidence type="ECO:0000256" key="2">
    <source>
        <dbReference type="ARBA" id="ARBA00022491"/>
    </source>
</evidence>
<protein>
    <submittedName>
        <fullName evidence="15">Repressor LexA</fullName>
    </submittedName>
</protein>
<dbReference type="InterPro" id="IPR036388">
    <property type="entry name" value="WH-like_DNA-bd_sf"/>
</dbReference>
<evidence type="ECO:0000256" key="7">
    <source>
        <dbReference type="ARBA" id="ARBA00023015"/>
    </source>
</evidence>
<evidence type="ECO:0000256" key="10">
    <source>
        <dbReference type="ARBA" id="ARBA00023204"/>
    </source>
</evidence>
<evidence type="ECO:0000313" key="15">
    <source>
        <dbReference type="EMBL" id="HBJ09037.1"/>
    </source>
</evidence>
<dbReference type="InterPro" id="IPR036286">
    <property type="entry name" value="LexA/Signal_pep-like_sf"/>
</dbReference>
<dbReference type="AlphaFoldDB" id="A0A354M3E8"/>
<organism evidence="15 16">
    <name type="scientific">Coprobacter fastidiosus</name>
    <dbReference type="NCBI Taxonomy" id="1099853"/>
    <lineage>
        <taxon>Bacteria</taxon>
        <taxon>Pseudomonadati</taxon>
        <taxon>Bacteroidota</taxon>
        <taxon>Bacteroidia</taxon>
        <taxon>Bacteroidales</taxon>
        <taxon>Barnesiellaceae</taxon>
        <taxon>Coprobacter</taxon>
    </lineage>
</organism>
<sequence>MRTKDNELVNRIKLYIEEQIDRRGRMPTIRDIAEALDVGKSSVQRYLEYMVEQGILARGEYGYESIEQSRTERTVSVAKLGYVPCGPLSEEYECIDGYVRLPVSFVGNAKKCFLLTASGNSMIDAGINDGDLVLVRQQEEANYNDIVVALVDNEVTLKRYRPDNENGVIVLHPENKRMKDIVVDECKIQGVAIKVIKDLEN</sequence>
<evidence type="ECO:0000313" key="16">
    <source>
        <dbReference type="Proteomes" id="UP000262954"/>
    </source>
</evidence>
<keyword evidence="3" id="KW-0235">DNA replication</keyword>
<dbReference type="InterPro" id="IPR005471">
    <property type="entry name" value="Tscrpt_reg_IclR_N"/>
</dbReference>
<dbReference type="InterPro" id="IPR006197">
    <property type="entry name" value="Peptidase_S24_LexA"/>
</dbReference>
<evidence type="ECO:0000256" key="11">
    <source>
        <dbReference type="ARBA" id="ARBA00023236"/>
    </source>
</evidence>
<dbReference type="InterPro" id="IPR006200">
    <property type="entry name" value="LexA"/>
</dbReference>
<dbReference type="GO" id="GO:0003677">
    <property type="term" value="F:DNA binding"/>
    <property type="evidence" value="ECO:0007669"/>
    <property type="project" value="UniProtKB-KW"/>
</dbReference>
<evidence type="ECO:0000256" key="9">
    <source>
        <dbReference type="ARBA" id="ARBA00023163"/>
    </source>
</evidence>
<dbReference type="Gene3D" id="2.10.109.10">
    <property type="entry name" value="Umud Fragment, subunit A"/>
    <property type="match status" value="1"/>
</dbReference>
<keyword evidence="8" id="KW-0238">DNA-binding</keyword>
<name>A0A354M3E8_9BACT</name>
<evidence type="ECO:0000259" key="14">
    <source>
        <dbReference type="Pfam" id="PF09339"/>
    </source>
</evidence>
<dbReference type="InterPro" id="IPR039418">
    <property type="entry name" value="LexA-like"/>
</dbReference>
<dbReference type="CDD" id="cd06529">
    <property type="entry name" value="S24_LexA-like"/>
    <property type="match status" value="1"/>
</dbReference>
<dbReference type="SUPFAM" id="SSF46785">
    <property type="entry name" value="Winged helix' DNA-binding domain"/>
    <property type="match status" value="1"/>
</dbReference>
<feature type="domain" description="HTH iclR-type" evidence="14">
    <location>
        <begin position="23"/>
        <end position="58"/>
    </location>
</feature>
<reference evidence="15 16" key="1">
    <citation type="journal article" date="2018" name="Nat. Biotechnol.">
        <title>A standardized bacterial taxonomy based on genome phylogeny substantially revises the tree of life.</title>
        <authorList>
            <person name="Parks D.H."/>
            <person name="Chuvochina M."/>
            <person name="Waite D.W."/>
            <person name="Rinke C."/>
            <person name="Skarshewski A."/>
            <person name="Chaumeil P.A."/>
            <person name="Hugenholtz P."/>
        </authorList>
    </citation>
    <scope>NUCLEOTIDE SEQUENCE [LARGE SCALE GENOMIC DNA]</scope>
    <source>
        <strain evidence="15">UBA11482</strain>
    </source>
</reference>
<dbReference type="InterPro" id="IPR036390">
    <property type="entry name" value="WH_DNA-bd_sf"/>
</dbReference>
<dbReference type="PANTHER" id="PTHR33516:SF2">
    <property type="entry name" value="LEXA REPRESSOR-RELATED"/>
    <property type="match status" value="1"/>
</dbReference>
<evidence type="ECO:0000256" key="3">
    <source>
        <dbReference type="ARBA" id="ARBA00022705"/>
    </source>
</evidence>
<dbReference type="SUPFAM" id="SSF51306">
    <property type="entry name" value="LexA/Signal peptidase"/>
    <property type="match status" value="1"/>
</dbReference>
<dbReference type="GO" id="GO:0045892">
    <property type="term" value="P:negative regulation of DNA-templated transcription"/>
    <property type="evidence" value="ECO:0007669"/>
    <property type="project" value="InterPro"/>
</dbReference>
<accession>A0A354M3E8</accession>
<dbReference type="GO" id="GO:0006260">
    <property type="term" value="P:DNA replication"/>
    <property type="evidence" value="ECO:0007669"/>
    <property type="project" value="UniProtKB-KW"/>
</dbReference>
<dbReference type="NCBIfam" id="TIGR00498">
    <property type="entry name" value="lexA"/>
    <property type="match status" value="1"/>
</dbReference>
<keyword evidence="10" id="KW-0234">DNA repair</keyword>
<dbReference type="Pfam" id="PF00717">
    <property type="entry name" value="Peptidase_S24"/>
    <property type="match status" value="1"/>
</dbReference>
<evidence type="ECO:0000256" key="5">
    <source>
        <dbReference type="ARBA" id="ARBA00022801"/>
    </source>
</evidence>
<comment type="similarity">
    <text evidence="1 12">Belongs to the peptidase S24 family.</text>
</comment>
<evidence type="ECO:0000256" key="4">
    <source>
        <dbReference type="ARBA" id="ARBA00022763"/>
    </source>
</evidence>
<proteinExistence type="inferred from homology"/>
<dbReference type="GO" id="GO:0006281">
    <property type="term" value="P:DNA repair"/>
    <property type="evidence" value="ECO:0007669"/>
    <property type="project" value="UniProtKB-KW"/>
</dbReference>
<dbReference type="Gene3D" id="1.10.10.10">
    <property type="entry name" value="Winged helix-like DNA-binding domain superfamily/Winged helix DNA-binding domain"/>
    <property type="match status" value="1"/>
</dbReference>
<keyword evidence="7" id="KW-0805">Transcription regulation</keyword>
<evidence type="ECO:0000256" key="6">
    <source>
        <dbReference type="ARBA" id="ARBA00022813"/>
    </source>
</evidence>
<evidence type="ECO:0000259" key="13">
    <source>
        <dbReference type="Pfam" id="PF00717"/>
    </source>
</evidence>
<dbReference type="GO" id="GO:0004252">
    <property type="term" value="F:serine-type endopeptidase activity"/>
    <property type="evidence" value="ECO:0007669"/>
    <property type="project" value="InterPro"/>
</dbReference>
<dbReference type="PRINTS" id="PR00726">
    <property type="entry name" value="LEXASERPTASE"/>
</dbReference>
<keyword evidence="5 12" id="KW-0378">Hydrolase</keyword>
<gene>
    <name evidence="15" type="primary">lexA</name>
    <name evidence="15" type="ORF">DDY73_08525</name>
</gene>
<dbReference type="InterPro" id="IPR015927">
    <property type="entry name" value="Peptidase_S24_S26A/B/C"/>
</dbReference>
<dbReference type="EMBL" id="DNWC01000108">
    <property type="protein sequence ID" value="HBJ09037.1"/>
    <property type="molecule type" value="Genomic_DNA"/>
</dbReference>